<proteinExistence type="inferred from homology"/>
<keyword evidence="2" id="KW-0560">Oxidoreductase</keyword>
<dbReference type="CDD" id="cd05233">
    <property type="entry name" value="SDR_c"/>
    <property type="match status" value="1"/>
</dbReference>
<dbReference type="EMBL" id="JAUOQI010000019">
    <property type="protein sequence ID" value="MDO6579405.1"/>
    <property type="molecule type" value="Genomic_DNA"/>
</dbReference>
<reference evidence="4" key="1">
    <citation type="submission" date="2023-07" db="EMBL/GenBank/DDBJ databases">
        <title>Genome content predicts the carbon catabolic preferences of heterotrophic bacteria.</title>
        <authorList>
            <person name="Gralka M."/>
        </authorList>
    </citation>
    <scope>NUCLEOTIDE SEQUENCE</scope>
    <source>
        <strain evidence="4">F2M12</strain>
    </source>
</reference>
<dbReference type="Pfam" id="PF00106">
    <property type="entry name" value="adh_short"/>
    <property type="match status" value="1"/>
</dbReference>
<dbReference type="PRINTS" id="PR00080">
    <property type="entry name" value="SDRFAMILY"/>
</dbReference>
<sequence>MADRKMHIVITGASSGIGKALAMLLTGDKYLLSLCGRSDEKLMQTVRDLPSDSLYSESFCLTNVQQTSGFFKRAIERHGSVDVLVNCAGLNNIRKTGLDTELSELDWLMEVNCYAPIRCMQAVASCMQSLKQGVIINILSTACLFSNPGIAAYTASKAALDAYTKVMRKELRGDNIKMLSVYPGGVDTDFREAQRPEYLHAEDVAKAVFNLLQAEELVHIHELVIRPQFEENFT</sequence>
<dbReference type="Proteomes" id="UP001170717">
    <property type="component" value="Unassembled WGS sequence"/>
</dbReference>
<comment type="similarity">
    <text evidence="1 3">Belongs to the short-chain dehydrogenases/reductases (SDR) family.</text>
</comment>
<evidence type="ECO:0000313" key="4">
    <source>
        <dbReference type="EMBL" id="MDO6579405.1"/>
    </source>
</evidence>
<dbReference type="InterPro" id="IPR036291">
    <property type="entry name" value="NAD(P)-bd_dom_sf"/>
</dbReference>
<dbReference type="GO" id="GO:0016491">
    <property type="term" value="F:oxidoreductase activity"/>
    <property type="evidence" value="ECO:0007669"/>
    <property type="project" value="UniProtKB-KW"/>
</dbReference>
<evidence type="ECO:0000313" key="5">
    <source>
        <dbReference type="Proteomes" id="UP001170717"/>
    </source>
</evidence>
<dbReference type="RefSeq" id="WP_211069330.1">
    <property type="nucleotide sequence ID" value="NZ_JAUOPZ010000009.1"/>
</dbReference>
<dbReference type="PROSITE" id="PS00061">
    <property type="entry name" value="ADH_SHORT"/>
    <property type="match status" value="1"/>
</dbReference>
<dbReference type="AlphaFoldDB" id="A0AAW7Z7V9"/>
<accession>A0AAW7Z7V9</accession>
<evidence type="ECO:0000256" key="2">
    <source>
        <dbReference type="ARBA" id="ARBA00023002"/>
    </source>
</evidence>
<evidence type="ECO:0000256" key="1">
    <source>
        <dbReference type="ARBA" id="ARBA00006484"/>
    </source>
</evidence>
<name>A0AAW7Z7V9_9ALTE</name>
<dbReference type="PRINTS" id="PR00081">
    <property type="entry name" value="GDHRDH"/>
</dbReference>
<dbReference type="InterPro" id="IPR002347">
    <property type="entry name" value="SDR_fam"/>
</dbReference>
<dbReference type="InterPro" id="IPR020904">
    <property type="entry name" value="Sc_DH/Rdtase_CS"/>
</dbReference>
<organism evidence="4 5">
    <name type="scientific">Alteromonas stellipolaris</name>
    <dbReference type="NCBI Taxonomy" id="233316"/>
    <lineage>
        <taxon>Bacteria</taxon>
        <taxon>Pseudomonadati</taxon>
        <taxon>Pseudomonadota</taxon>
        <taxon>Gammaproteobacteria</taxon>
        <taxon>Alteromonadales</taxon>
        <taxon>Alteromonadaceae</taxon>
        <taxon>Alteromonas/Salinimonas group</taxon>
        <taxon>Alteromonas</taxon>
    </lineage>
</organism>
<dbReference type="Gene3D" id="3.40.50.720">
    <property type="entry name" value="NAD(P)-binding Rossmann-like Domain"/>
    <property type="match status" value="1"/>
</dbReference>
<protein>
    <submittedName>
        <fullName evidence="4">SDR family oxidoreductase</fullName>
    </submittedName>
</protein>
<dbReference type="SUPFAM" id="SSF51735">
    <property type="entry name" value="NAD(P)-binding Rossmann-fold domains"/>
    <property type="match status" value="1"/>
</dbReference>
<gene>
    <name evidence="4" type="ORF">Q4527_18550</name>
</gene>
<evidence type="ECO:0000256" key="3">
    <source>
        <dbReference type="RuleBase" id="RU000363"/>
    </source>
</evidence>
<comment type="caution">
    <text evidence="4">The sequence shown here is derived from an EMBL/GenBank/DDBJ whole genome shotgun (WGS) entry which is preliminary data.</text>
</comment>
<dbReference type="GO" id="GO:0016020">
    <property type="term" value="C:membrane"/>
    <property type="evidence" value="ECO:0007669"/>
    <property type="project" value="TreeGrafter"/>
</dbReference>
<dbReference type="PANTHER" id="PTHR44196:SF1">
    <property type="entry name" value="DEHYDROGENASE_REDUCTASE SDR FAMILY MEMBER 7B"/>
    <property type="match status" value="1"/>
</dbReference>
<dbReference type="PANTHER" id="PTHR44196">
    <property type="entry name" value="DEHYDROGENASE/REDUCTASE SDR FAMILY MEMBER 7B"/>
    <property type="match status" value="1"/>
</dbReference>